<feature type="domain" description="J" evidence="3">
    <location>
        <begin position="16"/>
        <end position="81"/>
    </location>
</feature>
<reference evidence="5" key="2">
    <citation type="submission" date="2021-02" db="EMBL/GenBank/DDBJ databases">
        <authorList>
            <person name="Bekaert M."/>
        </authorList>
    </citation>
    <scope>NUCLEOTIDE SEQUENCE</scope>
    <source>
        <strain evidence="5">IoA-00</strain>
    </source>
</reference>
<feature type="region of interest" description="Disordered" evidence="2">
    <location>
        <begin position="126"/>
        <end position="145"/>
    </location>
</feature>
<dbReference type="OrthoDB" id="436519at2759"/>
<dbReference type="PANTHER" id="PTHR44500">
    <property type="entry name" value="DNAJ HOMOLOG SUBFAMILY C MEMBER 12"/>
    <property type="match status" value="1"/>
</dbReference>
<reference evidence="4" key="1">
    <citation type="submission" date="2010-03" db="EMBL/GenBank/DDBJ databases">
        <title>Atlantic Lepeophtheirus salmonis ESTs and full-length cDNAs.</title>
        <authorList>
            <person name="Yasuike M."/>
            <person name="von Schalburg K."/>
            <person name="Cooper G."/>
            <person name="Leong J."/>
            <person name="Nilsen F."/>
            <person name="Jones S.R.M."/>
            <person name="Koop B.F."/>
        </authorList>
    </citation>
    <scope>NUCLEOTIDE SEQUENCE</scope>
    <source>
        <strain evidence="4">Atlantic form</strain>
        <tissue evidence="4">Mixed tissue</tissue>
    </source>
</reference>
<dbReference type="OMA" id="PDKARIN"/>
<sequence>MDIDSIYSYKKDKTEDYYDILGCVRSSTKEQILAEYRARVKFVHPDKQGESEEILNKFKILAEAKSVLTDDKKRKDYDAWKSSGMALTYKDWCRLNGSVKTSMHWAEPNTDGKMIECQKECNKGQLKEKEDDSKEEKENCMDNPSELLSQKRQLFAMNRGDSSLNSMVLTDKISDKEMRRRFRNYEI</sequence>
<evidence type="ECO:0000256" key="1">
    <source>
        <dbReference type="ARBA" id="ARBA00023186"/>
    </source>
</evidence>
<evidence type="ECO:0000259" key="3">
    <source>
        <dbReference type="PROSITE" id="PS50076"/>
    </source>
</evidence>
<dbReference type="EMBL" id="HG994586">
    <property type="protein sequence ID" value="CAF2998023.1"/>
    <property type="molecule type" value="Genomic_DNA"/>
</dbReference>
<gene>
    <name evidence="4" type="primary">DJC12</name>
    <name evidence="5" type="ORF">LSAA_12968</name>
</gene>
<dbReference type="InterPro" id="IPR036869">
    <property type="entry name" value="J_dom_sf"/>
</dbReference>
<dbReference type="CDD" id="cd06257">
    <property type="entry name" value="DnaJ"/>
    <property type="match status" value="1"/>
</dbReference>
<dbReference type="EMBL" id="BT121572">
    <property type="protein sequence ID" value="ADD38502.1"/>
    <property type="molecule type" value="mRNA"/>
</dbReference>
<dbReference type="PROSITE" id="PS50076">
    <property type="entry name" value="DNAJ_2"/>
    <property type="match status" value="1"/>
</dbReference>
<evidence type="ECO:0000313" key="4">
    <source>
        <dbReference type="EMBL" id="ADD38502.1"/>
    </source>
</evidence>
<dbReference type="GO" id="GO:0005737">
    <property type="term" value="C:cytoplasm"/>
    <property type="evidence" value="ECO:0007669"/>
    <property type="project" value="TreeGrafter"/>
</dbReference>
<feature type="compositionally biased region" description="Basic and acidic residues" evidence="2">
    <location>
        <begin position="126"/>
        <end position="140"/>
    </location>
</feature>
<dbReference type="Pfam" id="PF00226">
    <property type="entry name" value="DnaJ"/>
    <property type="match status" value="1"/>
</dbReference>
<dbReference type="SUPFAM" id="SSF46565">
    <property type="entry name" value="Chaperone J-domain"/>
    <property type="match status" value="1"/>
</dbReference>
<keyword evidence="1" id="KW-0143">Chaperone</keyword>
<dbReference type="InterPro" id="IPR029827">
    <property type="entry name" value="JDP1-like"/>
</dbReference>
<dbReference type="AlphaFoldDB" id="D3PIW6"/>
<dbReference type="InterPro" id="IPR001623">
    <property type="entry name" value="DnaJ_domain"/>
</dbReference>
<name>D3PIW6_LEPSM</name>
<dbReference type="PANTHER" id="PTHR44500:SF1">
    <property type="entry name" value="DNAJ HOMOLOG SUBFAMILY C MEMBER 12"/>
    <property type="match status" value="1"/>
</dbReference>
<accession>D3PIW6</accession>
<organism evidence="4">
    <name type="scientific">Lepeophtheirus salmonis</name>
    <name type="common">Salmon louse</name>
    <name type="synonym">Caligus salmonis</name>
    <dbReference type="NCBI Taxonomy" id="72036"/>
    <lineage>
        <taxon>Eukaryota</taxon>
        <taxon>Metazoa</taxon>
        <taxon>Ecdysozoa</taxon>
        <taxon>Arthropoda</taxon>
        <taxon>Crustacea</taxon>
        <taxon>Multicrustacea</taxon>
        <taxon>Hexanauplia</taxon>
        <taxon>Copepoda</taxon>
        <taxon>Siphonostomatoida</taxon>
        <taxon>Caligidae</taxon>
        <taxon>Lepeophtheirus</taxon>
    </lineage>
</organism>
<evidence type="ECO:0000256" key="2">
    <source>
        <dbReference type="SAM" id="MobiDB-lite"/>
    </source>
</evidence>
<proteinExistence type="evidence at transcript level"/>
<dbReference type="PRINTS" id="PR00625">
    <property type="entry name" value="JDOMAIN"/>
</dbReference>
<dbReference type="Gene3D" id="1.10.287.110">
    <property type="entry name" value="DnaJ domain"/>
    <property type="match status" value="1"/>
</dbReference>
<dbReference type="SMART" id="SM00271">
    <property type="entry name" value="DnaJ"/>
    <property type="match status" value="1"/>
</dbReference>
<dbReference type="Proteomes" id="UP000675881">
    <property type="component" value="Chromosome 7"/>
</dbReference>
<protein>
    <submittedName>
        <fullName evidence="5">DNAJC12</fullName>
    </submittedName>
    <submittedName>
        <fullName evidence="4">DnaJ homolog subfamily C member 12</fullName>
    </submittedName>
</protein>
<evidence type="ECO:0000313" key="6">
    <source>
        <dbReference type="Proteomes" id="UP000675881"/>
    </source>
</evidence>
<evidence type="ECO:0000313" key="5">
    <source>
        <dbReference type="EMBL" id="CAF2998023.1"/>
    </source>
</evidence>
<keyword evidence="6" id="KW-1185">Reference proteome</keyword>